<keyword evidence="8" id="KW-0408">Iron</keyword>
<accession>A0A426XYY5</accession>
<evidence type="ECO:0000256" key="2">
    <source>
        <dbReference type="ARBA" id="ARBA00005065"/>
    </source>
</evidence>
<dbReference type="SUPFAM" id="SSF142754">
    <property type="entry name" value="NadA-like"/>
    <property type="match status" value="1"/>
</dbReference>
<dbReference type="UniPathway" id="UPA00253">
    <property type="reaction ID" value="UER00327"/>
</dbReference>
<evidence type="ECO:0000256" key="1">
    <source>
        <dbReference type="ARBA" id="ARBA00001966"/>
    </source>
</evidence>
<evidence type="ECO:0000256" key="8">
    <source>
        <dbReference type="ARBA" id="ARBA00023004"/>
    </source>
</evidence>
<protein>
    <recommendedName>
        <fullName evidence="3">quinolinate synthase</fullName>
        <ecNumber evidence="3">2.5.1.72</ecNumber>
    </recommendedName>
</protein>
<comment type="pathway">
    <text evidence="2">Cofactor biosynthesis; NAD(+) biosynthesis; quinolinate from iminoaspartate: step 1/1.</text>
</comment>
<gene>
    <name evidence="10" type="ORF">B296_00048964</name>
</gene>
<dbReference type="AlphaFoldDB" id="A0A426XYY5"/>
<dbReference type="GO" id="GO:0034628">
    <property type="term" value="P:'de novo' NAD+ biosynthetic process from L-aspartate"/>
    <property type="evidence" value="ECO:0007669"/>
    <property type="project" value="TreeGrafter"/>
</dbReference>
<dbReference type="PANTHER" id="PTHR30573:SF0">
    <property type="entry name" value="QUINOLINATE SYNTHASE, CHLOROPLASTIC"/>
    <property type="match status" value="1"/>
</dbReference>
<dbReference type="InterPro" id="IPR003473">
    <property type="entry name" value="NadA"/>
</dbReference>
<evidence type="ECO:0000256" key="6">
    <source>
        <dbReference type="ARBA" id="ARBA00022679"/>
    </source>
</evidence>
<evidence type="ECO:0000313" key="10">
    <source>
        <dbReference type="EMBL" id="RRT44757.1"/>
    </source>
</evidence>
<evidence type="ECO:0000256" key="4">
    <source>
        <dbReference type="ARBA" id="ARBA00022485"/>
    </source>
</evidence>
<dbReference type="EC" id="2.5.1.72" evidence="3"/>
<dbReference type="Proteomes" id="UP000287651">
    <property type="component" value="Unassembled WGS sequence"/>
</dbReference>
<dbReference type="InterPro" id="IPR036094">
    <property type="entry name" value="NadA_sf"/>
</dbReference>
<comment type="cofactor">
    <cofactor evidence="1">
        <name>[4Fe-4S] cluster</name>
        <dbReference type="ChEBI" id="CHEBI:49883"/>
    </cofactor>
</comment>
<dbReference type="PANTHER" id="PTHR30573">
    <property type="entry name" value="QUINOLINATE SYNTHETASE A"/>
    <property type="match status" value="1"/>
</dbReference>
<dbReference type="GO" id="GO:0046872">
    <property type="term" value="F:metal ion binding"/>
    <property type="evidence" value="ECO:0007669"/>
    <property type="project" value="UniProtKB-KW"/>
</dbReference>
<keyword evidence="6" id="KW-0808">Transferase</keyword>
<evidence type="ECO:0000256" key="9">
    <source>
        <dbReference type="ARBA" id="ARBA00023014"/>
    </source>
</evidence>
<name>A0A426XYY5_ENSVE</name>
<evidence type="ECO:0000313" key="11">
    <source>
        <dbReference type="Proteomes" id="UP000287651"/>
    </source>
</evidence>
<keyword evidence="4" id="KW-0004">4Fe-4S</keyword>
<evidence type="ECO:0000256" key="3">
    <source>
        <dbReference type="ARBA" id="ARBA00012669"/>
    </source>
</evidence>
<dbReference type="GO" id="GO:0008987">
    <property type="term" value="F:quinolinate synthetase A activity"/>
    <property type="evidence" value="ECO:0007669"/>
    <property type="project" value="InterPro"/>
</dbReference>
<keyword evidence="5" id="KW-0662">Pyridine nucleotide biosynthesis</keyword>
<sequence>MDPEVQGILTAAQKLWPHIHISDSLVMADRAVKMAEAGCEYITVLGVDFMSENIRAILDQADFKKAFAQVPDLNVWYGPDSYMGANIVELFHQMADMADEEISRIHPEHNRNSIRSLLKRLHYYQATGKLPDKLIHHILHGGIPTTNFKKNT</sequence>
<evidence type="ECO:0000256" key="7">
    <source>
        <dbReference type="ARBA" id="ARBA00022723"/>
    </source>
</evidence>
<keyword evidence="9" id="KW-0411">Iron-sulfur</keyword>
<proteinExistence type="predicted"/>
<evidence type="ECO:0000256" key="5">
    <source>
        <dbReference type="ARBA" id="ARBA00022642"/>
    </source>
</evidence>
<reference evidence="10 11" key="1">
    <citation type="journal article" date="2014" name="Agronomy (Basel)">
        <title>A Draft Genome Sequence for Ensete ventricosum, the Drought-Tolerant Tree Against Hunger.</title>
        <authorList>
            <person name="Harrison J."/>
            <person name="Moore K.A."/>
            <person name="Paszkiewicz K."/>
            <person name="Jones T."/>
            <person name="Grant M."/>
            <person name="Ambacheew D."/>
            <person name="Muzemil S."/>
            <person name="Studholme D.J."/>
        </authorList>
    </citation>
    <scope>NUCLEOTIDE SEQUENCE [LARGE SCALE GENOMIC DNA]</scope>
</reference>
<dbReference type="EMBL" id="AMZH03016268">
    <property type="protein sequence ID" value="RRT44757.1"/>
    <property type="molecule type" value="Genomic_DNA"/>
</dbReference>
<keyword evidence="7" id="KW-0479">Metal-binding</keyword>
<dbReference type="GO" id="GO:0051539">
    <property type="term" value="F:4 iron, 4 sulfur cluster binding"/>
    <property type="evidence" value="ECO:0007669"/>
    <property type="project" value="UniProtKB-KW"/>
</dbReference>
<organism evidence="10 11">
    <name type="scientific">Ensete ventricosum</name>
    <name type="common">Abyssinian banana</name>
    <name type="synonym">Musa ensete</name>
    <dbReference type="NCBI Taxonomy" id="4639"/>
    <lineage>
        <taxon>Eukaryota</taxon>
        <taxon>Viridiplantae</taxon>
        <taxon>Streptophyta</taxon>
        <taxon>Embryophyta</taxon>
        <taxon>Tracheophyta</taxon>
        <taxon>Spermatophyta</taxon>
        <taxon>Magnoliopsida</taxon>
        <taxon>Liliopsida</taxon>
        <taxon>Zingiberales</taxon>
        <taxon>Musaceae</taxon>
        <taxon>Ensete</taxon>
    </lineage>
</organism>
<comment type="caution">
    <text evidence="10">The sequence shown here is derived from an EMBL/GenBank/DDBJ whole genome shotgun (WGS) entry which is preliminary data.</text>
</comment>
<dbReference type="GO" id="GO:0009507">
    <property type="term" value="C:chloroplast"/>
    <property type="evidence" value="ECO:0007669"/>
    <property type="project" value="TreeGrafter"/>
</dbReference>